<dbReference type="Pfam" id="PF25954">
    <property type="entry name" value="Beta-barrel_RND_2"/>
    <property type="match status" value="1"/>
</dbReference>
<dbReference type="PROSITE" id="PS51257">
    <property type="entry name" value="PROKAR_LIPOPROTEIN"/>
    <property type="match status" value="1"/>
</dbReference>
<dbReference type="InterPro" id="IPR051909">
    <property type="entry name" value="MFP_Cation_Efflux"/>
</dbReference>
<dbReference type="PANTHER" id="PTHR30097">
    <property type="entry name" value="CATION EFFLUX SYSTEM PROTEIN CUSB"/>
    <property type="match status" value="1"/>
</dbReference>
<name>A0ABW2UDS3_9BACT</name>
<accession>A0ABW2UDS3</accession>
<dbReference type="PANTHER" id="PTHR30097:SF4">
    <property type="entry name" value="SLR6042 PROTEIN"/>
    <property type="match status" value="1"/>
</dbReference>
<proteinExistence type="predicted"/>
<dbReference type="Gene3D" id="2.40.30.170">
    <property type="match status" value="1"/>
</dbReference>
<dbReference type="InterPro" id="IPR058790">
    <property type="entry name" value="BSH_CusB"/>
</dbReference>
<sequence length="408" mass="43370">MSERMHPIACFLRQAAVGLLLGLGLLSACQPRTSGSADQGSKPAAPPADGSAHQHAGSSSAGPAADTLTLDAGQQARAGLEIVVVTPRGLFSGQQVLGTVVSDETQTVVVSARAAGRLDHLYANTPGQPVRRGQPLYGLYSETLLADAQEYRRTLRERAEEPNVGAPSLSANAARKLRLQGVSAAQLAALASARQLPATLRFDSPASGYLAELLVREGQYVTQGTPLLRITNSATVWVEAQLYPTELTELRQLGRAAVELEAYPGQTFPAHLVDERPALAENSRITLVRLRVVNPAGQLRPGMMATVQLGSAARRGLTVPFTALYIGTMTTAWVQTAPTVFERRMIRTGRRAGSYVEPAQRRARRGAGCVLRGVPAGKRAGAAAGQRKHGQHAHVTGPRQLLRELETT</sequence>
<evidence type="ECO:0000256" key="2">
    <source>
        <dbReference type="SAM" id="MobiDB-lite"/>
    </source>
</evidence>
<protein>
    <submittedName>
        <fullName evidence="5">Efflux RND transporter periplasmic adaptor subunit</fullName>
    </submittedName>
</protein>
<feature type="region of interest" description="Disordered" evidence="2">
    <location>
        <begin position="32"/>
        <end position="66"/>
    </location>
</feature>
<dbReference type="InterPro" id="IPR058792">
    <property type="entry name" value="Beta-barrel_RND_2"/>
</dbReference>
<dbReference type="Pfam" id="PF25919">
    <property type="entry name" value="BSH_CusB"/>
    <property type="match status" value="1"/>
</dbReference>
<keyword evidence="6" id="KW-1185">Reference proteome</keyword>
<dbReference type="EMBL" id="JBHTEK010000003">
    <property type="protein sequence ID" value="MFC7670611.1"/>
    <property type="molecule type" value="Genomic_DNA"/>
</dbReference>
<dbReference type="SUPFAM" id="SSF111369">
    <property type="entry name" value="HlyD-like secretion proteins"/>
    <property type="match status" value="1"/>
</dbReference>
<feature type="domain" description="CusB-like beta-barrel" evidence="4">
    <location>
        <begin position="235"/>
        <end position="312"/>
    </location>
</feature>
<feature type="domain" description="CusB-like barrel-sandwich hybrid" evidence="3">
    <location>
        <begin position="108"/>
        <end position="230"/>
    </location>
</feature>
<evidence type="ECO:0000313" key="6">
    <source>
        <dbReference type="Proteomes" id="UP001596513"/>
    </source>
</evidence>
<reference evidence="6" key="1">
    <citation type="journal article" date="2019" name="Int. J. Syst. Evol. Microbiol.">
        <title>The Global Catalogue of Microorganisms (GCM) 10K type strain sequencing project: providing services to taxonomists for standard genome sequencing and annotation.</title>
        <authorList>
            <consortium name="The Broad Institute Genomics Platform"/>
            <consortium name="The Broad Institute Genome Sequencing Center for Infectious Disease"/>
            <person name="Wu L."/>
            <person name="Ma J."/>
        </authorList>
    </citation>
    <scope>NUCLEOTIDE SEQUENCE [LARGE SCALE GENOMIC DNA]</scope>
    <source>
        <strain evidence="6">JCM 19635</strain>
    </source>
</reference>
<organism evidence="5 6">
    <name type="scientific">Hymenobacter humi</name>
    <dbReference type="NCBI Taxonomy" id="1411620"/>
    <lineage>
        <taxon>Bacteria</taxon>
        <taxon>Pseudomonadati</taxon>
        <taxon>Bacteroidota</taxon>
        <taxon>Cytophagia</taxon>
        <taxon>Cytophagales</taxon>
        <taxon>Hymenobacteraceae</taxon>
        <taxon>Hymenobacter</taxon>
    </lineage>
</organism>
<dbReference type="RefSeq" id="WP_380206322.1">
    <property type="nucleotide sequence ID" value="NZ_JBHTEK010000003.1"/>
</dbReference>
<feature type="compositionally biased region" description="Low complexity" evidence="2">
    <location>
        <begin position="48"/>
        <end position="66"/>
    </location>
</feature>
<evidence type="ECO:0000259" key="3">
    <source>
        <dbReference type="Pfam" id="PF25919"/>
    </source>
</evidence>
<evidence type="ECO:0000259" key="4">
    <source>
        <dbReference type="Pfam" id="PF25954"/>
    </source>
</evidence>
<evidence type="ECO:0000256" key="1">
    <source>
        <dbReference type="ARBA" id="ARBA00022448"/>
    </source>
</evidence>
<gene>
    <name evidence="5" type="ORF">ACFQT0_26930</name>
</gene>
<keyword evidence="1" id="KW-0813">Transport</keyword>
<evidence type="ECO:0000313" key="5">
    <source>
        <dbReference type="EMBL" id="MFC7670611.1"/>
    </source>
</evidence>
<comment type="caution">
    <text evidence="5">The sequence shown here is derived from an EMBL/GenBank/DDBJ whole genome shotgun (WGS) entry which is preliminary data.</text>
</comment>
<dbReference type="Proteomes" id="UP001596513">
    <property type="component" value="Unassembled WGS sequence"/>
</dbReference>